<comment type="subunit">
    <text evidence="4">Part of the Bam complex.</text>
</comment>
<keyword evidence="4" id="KW-0564">Palmitate</keyword>
<keyword evidence="7" id="KW-1185">Reference proteome</keyword>
<dbReference type="NCBIfam" id="TIGR03300">
    <property type="entry name" value="assembly_YfgL"/>
    <property type="match status" value="1"/>
</dbReference>
<dbReference type="PROSITE" id="PS51257">
    <property type="entry name" value="PROKAR_LIPOPROTEIN"/>
    <property type="match status" value="1"/>
</dbReference>
<gene>
    <name evidence="4 6" type="primary">bamB</name>
    <name evidence="6" type="ORF">AACH00_06735</name>
</gene>
<dbReference type="InterPro" id="IPR018391">
    <property type="entry name" value="PQQ_b-propeller_rpt"/>
</dbReference>
<dbReference type="InterPro" id="IPR017687">
    <property type="entry name" value="BamB"/>
</dbReference>
<protein>
    <recommendedName>
        <fullName evidence="4">Outer membrane protein assembly factor BamB</fullName>
    </recommendedName>
</protein>
<dbReference type="EMBL" id="JBBUTI010000004">
    <property type="protein sequence ID" value="MEK8046031.1"/>
    <property type="molecule type" value="Genomic_DNA"/>
</dbReference>
<evidence type="ECO:0000256" key="1">
    <source>
        <dbReference type="ARBA" id="ARBA00022729"/>
    </source>
</evidence>
<keyword evidence="2 4" id="KW-0472">Membrane</keyword>
<organism evidence="6 7">
    <name type="scientific">Ideonella margarita</name>
    <dbReference type="NCBI Taxonomy" id="2984191"/>
    <lineage>
        <taxon>Bacteria</taxon>
        <taxon>Pseudomonadati</taxon>
        <taxon>Pseudomonadota</taxon>
        <taxon>Betaproteobacteria</taxon>
        <taxon>Burkholderiales</taxon>
        <taxon>Sphaerotilaceae</taxon>
        <taxon>Ideonella</taxon>
    </lineage>
</organism>
<evidence type="ECO:0000256" key="4">
    <source>
        <dbReference type="HAMAP-Rule" id="MF_00923"/>
    </source>
</evidence>
<dbReference type="InterPro" id="IPR011047">
    <property type="entry name" value="Quinoprotein_ADH-like_sf"/>
</dbReference>
<comment type="subcellular location">
    <subcellularLocation>
        <location evidence="4">Cell outer membrane</location>
        <topology evidence="4">Lipid-anchor</topology>
    </subcellularLocation>
</comment>
<dbReference type="HAMAP" id="MF_00923">
    <property type="entry name" value="OM_assembly_BamB"/>
    <property type="match status" value="1"/>
</dbReference>
<comment type="caution">
    <text evidence="6">The sequence shown here is derived from an EMBL/GenBank/DDBJ whole genome shotgun (WGS) entry which is preliminary data.</text>
</comment>
<evidence type="ECO:0000256" key="3">
    <source>
        <dbReference type="ARBA" id="ARBA00023237"/>
    </source>
</evidence>
<dbReference type="InterPro" id="IPR015943">
    <property type="entry name" value="WD40/YVTN_repeat-like_dom_sf"/>
</dbReference>
<keyword evidence="1 4" id="KW-0732">Signal</keyword>
<comment type="similarity">
    <text evidence="4">Belongs to the BamB family.</text>
</comment>
<proteinExistence type="inferred from homology"/>
<dbReference type="SUPFAM" id="SSF50998">
    <property type="entry name" value="Quinoprotein alcohol dehydrogenase-like"/>
    <property type="match status" value="1"/>
</dbReference>
<keyword evidence="3 4" id="KW-0998">Cell outer membrane</keyword>
<evidence type="ECO:0000313" key="6">
    <source>
        <dbReference type="EMBL" id="MEK8046031.1"/>
    </source>
</evidence>
<reference evidence="6 7" key="1">
    <citation type="submission" date="2024-04" db="EMBL/GenBank/DDBJ databases">
        <title>Novel species of the genus Ideonella isolated from streams.</title>
        <authorList>
            <person name="Lu H."/>
        </authorList>
    </citation>
    <scope>NUCLEOTIDE SEQUENCE [LARGE SCALE GENOMIC DNA]</scope>
    <source>
        <strain evidence="6 7">LYT19W</strain>
    </source>
</reference>
<dbReference type="Pfam" id="PF13360">
    <property type="entry name" value="PQQ_2"/>
    <property type="match status" value="1"/>
</dbReference>
<evidence type="ECO:0000256" key="2">
    <source>
        <dbReference type="ARBA" id="ARBA00023136"/>
    </source>
</evidence>
<keyword evidence="4" id="KW-0449">Lipoprotein</keyword>
<dbReference type="SMART" id="SM00564">
    <property type="entry name" value="PQQ"/>
    <property type="match status" value="5"/>
</dbReference>
<dbReference type="PANTHER" id="PTHR34512:SF30">
    <property type="entry name" value="OUTER MEMBRANE PROTEIN ASSEMBLY FACTOR BAMB"/>
    <property type="match status" value="1"/>
</dbReference>
<dbReference type="Proteomes" id="UP001379945">
    <property type="component" value="Unassembled WGS sequence"/>
</dbReference>
<accession>A0ABU9C2E4</accession>
<dbReference type="PANTHER" id="PTHR34512">
    <property type="entry name" value="CELL SURFACE PROTEIN"/>
    <property type="match status" value="1"/>
</dbReference>
<feature type="domain" description="Pyrrolo-quinoline quinone repeat" evidence="5">
    <location>
        <begin position="75"/>
        <end position="303"/>
    </location>
</feature>
<comment type="function">
    <text evidence="4">Part of the outer membrane protein assembly complex, which is involved in assembly and insertion of beta-barrel proteins into the outer membrane.</text>
</comment>
<name>A0ABU9C2E4_9BURK</name>
<dbReference type="InterPro" id="IPR002372">
    <property type="entry name" value="PQQ_rpt_dom"/>
</dbReference>
<sequence length="377" mass="39654">MNSTRSRFPGWLALGVTAATLWLGGCAADKAKPAPLETVTAQIAGKQVWQLNIGNVSFPLNVAARQGQFFAASDAGTVVAVDAATGREAWRADVGARLSAGVGSDGRYAAVVTRDGEVVVLDKGAEVWRARVDSRVVTAPLVAGERVFVLGVDRVVHAFDVLDGRRLWTLKRPGDALTLAQAGVLTAYKDTLVAGQGNRLVGVDPLKGTVRWEVPVVTPRGSNEVERLADLVGPVTRAGSVLCMRAFQNALGCVDAERGQLKWSVNGGGLQAVGGDADFVFSADASDRLSGRRRSTGEVLWTTERFLNRGLSGPVSLGKTLVVGDFEGEVHFLGRDAGQTQLRLPTDGSAVVGTPVVLDTTLLVVTAKGGLFAFRPE</sequence>
<evidence type="ECO:0000259" key="5">
    <source>
        <dbReference type="Pfam" id="PF13360"/>
    </source>
</evidence>
<dbReference type="Gene3D" id="2.130.10.10">
    <property type="entry name" value="YVTN repeat-like/Quinoprotein amine dehydrogenase"/>
    <property type="match status" value="1"/>
</dbReference>
<dbReference type="RefSeq" id="WP_341398313.1">
    <property type="nucleotide sequence ID" value="NZ_JBBUTI010000004.1"/>
</dbReference>
<evidence type="ECO:0000313" key="7">
    <source>
        <dbReference type="Proteomes" id="UP001379945"/>
    </source>
</evidence>